<protein>
    <recommendedName>
        <fullName evidence="3">Transcriptional regulator</fullName>
    </recommendedName>
</protein>
<comment type="caution">
    <text evidence="1">The sequence shown here is derived from an EMBL/GenBank/DDBJ whole genome shotgun (WGS) entry which is preliminary data.</text>
</comment>
<evidence type="ECO:0000313" key="1">
    <source>
        <dbReference type="EMBL" id="MFD2757238.1"/>
    </source>
</evidence>
<evidence type="ECO:0008006" key="3">
    <source>
        <dbReference type="Google" id="ProtNLM"/>
    </source>
</evidence>
<proteinExistence type="predicted"/>
<accession>A0ABW5UUA7</accession>
<organism evidence="1 2">
    <name type="scientific">Gulosibacter faecalis</name>
    <dbReference type="NCBI Taxonomy" id="272240"/>
    <lineage>
        <taxon>Bacteria</taxon>
        <taxon>Bacillati</taxon>
        <taxon>Actinomycetota</taxon>
        <taxon>Actinomycetes</taxon>
        <taxon>Micrococcales</taxon>
        <taxon>Microbacteriaceae</taxon>
        <taxon>Gulosibacter</taxon>
    </lineage>
</organism>
<name>A0ABW5UUA7_9MICO</name>
<reference evidence="2" key="1">
    <citation type="journal article" date="2019" name="Int. J. Syst. Evol. Microbiol.">
        <title>The Global Catalogue of Microorganisms (GCM) 10K type strain sequencing project: providing services to taxonomists for standard genome sequencing and annotation.</title>
        <authorList>
            <consortium name="The Broad Institute Genomics Platform"/>
            <consortium name="The Broad Institute Genome Sequencing Center for Infectious Disease"/>
            <person name="Wu L."/>
            <person name="Ma J."/>
        </authorList>
    </citation>
    <scope>NUCLEOTIDE SEQUENCE [LARGE SCALE GENOMIC DNA]</scope>
    <source>
        <strain evidence="2">TISTR 1514</strain>
    </source>
</reference>
<keyword evidence="2" id="KW-1185">Reference proteome</keyword>
<sequence>MSFPPRSYGLLARLLATAADASPSGEFQAALAVAAEHEGRALGEQATNIQDALTAGGYEPATERDGSIILRNCPFYSVVRDHTELVCTLNTAVIRGTLAGTGDEPDRAKLDPCEGRCCVVIEPEAEACGCCGGGASGHDEGEAPPG</sequence>
<dbReference type="RefSeq" id="WP_154651585.1">
    <property type="nucleotide sequence ID" value="NZ_JBHUNE010000002.1"/>
</dbReference>
<dbReference type="EMBL" id="JBHUNE010000002">
    <property type="protein sequence ID" value="MFD2757238.1"/>
    <property type="molecule type" value="Genomic_DNA"/>
</dbReference>
<gene>
    <name evidence="1" type="ORF">ACFSW7_02450</name>
</gene>
<evidence type="ECO:0000313" key="2">
    <source>
        <dbReference type="Proteomes" id="UP001597492"/>
    </source>
</evidence>
<dbReference type="Proteomes" id="UP001597492">
    <property type="component" value="Unassembled WGS sequence"/>
</dbReference>